<organism evidence="1 2">
    <name type="scientific">Methylobacterium durans</name>
    <dbReference type="NCBI Taxonomy" id="2202825"/>
    <lineage>
        <taxon>Bacteria</taxon>
        <taxon>Pseudomonadati</taxon>
        <taxon>Pseudomonadota</taxon>
        <taxon>Alphaproteobacteria</taxon>
        <taxon>Hyphomicrobiales</taxon>
        <taxon>Methylobacteriaceae</taxon>
        <taxon>Methylobacterium</taxon>
    </lineage>
</organism>
<keyword evidence="2" id="KW-1185">Reference proteome</keyword>
<evidence type="ECO:0000313" key="1">
    <source>
        <dbReference type="EMBL" id="AWN42684.1"/>
    </source>
</evidence>
<accession>A0A2U8W974</accession>
<name>A0A2U8W974_9HYPH</name>
<reference evidence="2" key="1">
    <citation type="submission" date="2018-05" db="EMBL/GenBank/DDBJ databases">
        <title>Complete Genome Sequence of Methylobacterium sp. 17SD2-17.</title>
        <authorList>
            <person name="Srinivasan S."/>
        </authorList>
    </citation>
    <scope>NUCLEOTIDE SEQUENCE [LARGE SCALE GENOMIC DNA]</scope>
    <source>
        <strain evidence="2">17SD2-17</strain>
    </source>
</reference>
<evidence type="ECO:0000313" key="2">
    <source>
        <dbReference type="Proteomes" id="UP000245926"/>
    </source>
</evidence>
<dbReference type="RefSeq" id="WP_109892801.1">
    <property type="nucleotide sequence ID" value="NZ_CP029550.1"/>
</dbReference>
<dbReference type="EMBL" id="CP029550">
    <property type="protein sequence ID" value="AWN42684.1"/>
    <property type="molecule type" value="Genomic_DNA"/>
</dbReference>
<dbReference type="AlphaFoldDB" id="A0A2U8W974"/>
<protein>
    <submittedName>
        <fullName evidence="1">Uncharacterized protein</fullName>
    </submittedName>
</protein>
<dbReference type="Proteomes" id="UP000245926">
    <property type="component" value="Chromosome"/>
</dbReference>
<gene>
    <name evidence="1" type="ORF">DK389_21990</name>
</gene>
<proteinExistence type="predicted"/>
<dbReference type="OrthoDB" id="7165636at2"/>
<sequence>MSNDDLSLWRAVISQAFADAATTGMRRETVLERSDARHWLTTPSQDFHEVCAFADLEPSQVRTLAIKHIAEADADTKGENRGHLRGRVGRLITDANGKSLTVAQWAERLGIAENTIAHRLRKGLPIEQVLAPRFEKVRAHA</sequence>
<dbReference type="KEGG" id="mets:DK389_21990"/>